<feature type="region of interest" description="Disordered" evidence="1">
    <location>
        <begin position="1"/>
        <end position="22"/>
    </location>
</feature>
<evidence type="ECO:0000256" key="1">
    <source>
        <dbReference type="SAM" id="MobiDB-lite"/>
    </source>
</evidence>
<reference evidence="2 3" key="1">
    <citation type="submission" date="2020-08" db="EMBL/GenBank/DDBJ databases">
        <title>Genomic Encyclopedia of Type Strains, Phase IV (KMG-IV): sequencing the most valuable type-strain genomes for metagenomic binning, comparative biology and taxonomic classification.</title>
        <authorList>
            <person name="Goeker M."/>
        </authorList>
    </citation>
    <scope>NUCLEOTIDE SEQUENCE [LARGE SCALE GENOMIC DNA]</scope>
    <source>
        <strain evidence="2 3">DSM 24696</strain>
    </source>
</reference>
<evidence type="ECO:0000313" key="3">
    <source>
        <dbReference type="Proteomes" id="UP000551878"/>
    </source>
</evidence>
<comment type="caution">
    <text evidence="2">The sequence shown here is derived from an EMBL/GenBank/DDBJ whole genome shotgun (WGS) entry which is preliminary data.</text>
</comment>
<gene>
    <name evidence="2" type="ORF">HNQ41_001692</name>
</gene>
<accession>A0A840QQ64</accession>
<sequence>MQQQTQGNQQISPQPPNVVTEKDHQYLTDMLAWNLLAMKKARMFASQCQDQEVAQAIDRVGNMHYQHYHQLLQHLNQNQQPGVGQQQQQQQPIQ</sequence>
<organism evidence="2 3">
    <name type="scientific">Texcoconibacillus texcoconensis</name>
    <dbReference type="NCBI Taxonomy" id="1095777"/>
    <lineage>
        <taxon>Bacteria</taxon>
        <taxon>Bacillati</taxon>
        <taxon>Bacillota</taxon>
        <taxon>Bacilli</taxon>
        <taxon>Bacillales</taxon>
        <taxon>Bacillaceae</taxon>
        <taxon>Texcoconibacillus</taxon>
    </lineage>
</organism>
<dbReference type="EMBL" id="JACHHB010000006">
    <property type="protein sequence ID" value="MBB5173505.1"/>
    <property type="molecule type" value="Genomic_DNA"/>
</dbReference>
<evidence type="ECO:0008006" key="4">
    <source>
        <dbReference type="Google" id="ProtNLM"/>
    </source>
</evidence>
<keyword evidence="3" id="KW-1185">Reference proteome</keyword>
<dbReference type="RefSeq" id="WP_184663949.1">
    <property type="nucleotide sequence ID" value="NZ_JACHHB010000006.1"/>
</dbReference>
<dbReference type="Proteomes" id="UP000551878">
    <property type="component" value="Unassembled WGS sequence"/>
</dbReference>
<proteinExistence type="predicted"/>
<feature type="compositionally biased region" description="Polar residues" evidence="1">
    <location>
        <begin position="1"/>
        <end position="12"/>
    </location>
</feature>
<dbReference type="AlphaFoldDB" id="A0A840QQ64"/>
<evidence type="ECO:0000313" key="2">
    <source>
        <dbReference type="EMBL" id="MBB5173505.1"/>
    </source>
</evidence>
<protein>
    <recommendedName>
        <fullName evidence="4">Spore coat protein</fullName>
    </recommendedName>
</protein>
<name>A0A840QQ64_9BACI</name>